<dbReference type="AlphaFoldDB" id="A0A8J7A421"/>
<evidence type="ECO:0000313" key="1">
    <source>
        <dbReference type="EMBL" id="MBE9075752.1"/>
    </source>
</evidence>
<name>A0A8J7A421_9CYAN</name>
<dbReference type="RefSeq" id="WP_193904413.1">
    <property type="nucleotide sequence ID" value="NZ_JADEXG010000001.1"/>
</dbReference>
<keyword evidence="2" id="KW-1185">Reference proteome</keyword>
<reference evidence="1" key="1">
    <citation type="submission" date="2020-10" db="EMBL/GenBank/DDBJ databases">
        <authorList>
            <person name="Castelo-Branco R."/>
            <person name="Eusebio N."/>
            <person name="Adriana R."/>
            <person name="Vieira A."/>
            <person name="Brugerolle De Fraissinette N."/>
            <person name="Rezende De Castro R."/>
            <person name="Schneider M.P."/>
            <person name="Vasconcelos V."/>
            <person name="Leao P.N."/>
        </authorList>
    </citation>
    <scope>NUCLEOTIDE SEQUENCE</scope>
    <source>
        <strain evidence="1">LEGE 07310</strain>
    </source>
</reference>
<dbReference type="EMBL" id="JADEXG010000001">
    <property type="protein sequence ID" value="MBE9075752.1"/>
    <property type="molecule type" value="Genomic_DNA"/>
</dbReference>
<gene>
    <name evidence="1" type="ORF">IQ241_00290</name>
</gene>
<organism evidence="1 2">
    <name type="scientific">Vasconcelosia minhoensis LEGE 07310</name>
    <dbReference type="NCBI Taxonomy" id="915328"/>
    <lineage>
        <taxon>Bacteria</taxon>
        <taxon>Bacillati</taxon>
        <taxon>Cyanobacteriota</taxon>
        <taxon>Cyanophyceae</taxon>
        <taxon>Nodosilineales</taxon>
        <taxon>Cymatolegaceae</taxon>
        <taxon>Vasconcelosia</taxon>
        <taxon>Vasconcelosia minhoensis</taxon>
    </lineage>
</organism>
<comment type="caution">
    <text evidence="1">The sequence shown here is derived from an EMBL/GenBank/DDBJ whole genome shotgun (WGS) entry which is preliminary data.</text>
</comment>
<dbReference type="Proteomes" id="UP000636505">
    <property type="component" value="Unassembled WGS sequence"/>
</dbReference>
<accession>A0A8J7A421</accession>
<evidence type="ECO:0000313" key="2">
    <source>
        <dbReference type="Proteomes" id="UP000636505"/>
    </source>
</evidence>
<proteinExistence type="predicted"/>
<protein>
    <submittedName>
        <fullName evidence="1">Uncharacterized protein</fullName>
    </submittedName>
</protein>
<sequence>MIFDIRPPKRVGPVQLGMTPSEIRQILGSGFSTRSRRSAMFFMSNTQQENNLDYPERDVFGSLGLVAFYNESSVCHAIRLYEPAEPIFQGKNLLSFENSLESLRVWLNTMNGECKIKDEALVTYNFRLELGFMYKLSAEDYDSIMNFPPSEIVIFAKGYRYDW</sequence>